<dbReference type="EMBL" id="BKCJ010557106">
    <property type="protein sequence ID" value="GFB12364.1"/>
    <property type="molecule type" value="Genomic_DNA"/>
</dbReference>
<gene>
    <name evidence="2" type="ORF">Tci_684335</name>
</gene>
<dbReference type="AlphaFoldDB" id="A0A699KZH5"/>
<evidence type="ECO:0000313" key="2">
    <source>
        <dbReference type="EMBL" id="GFB12364.1"/>
    </source>
</evidence>
<dbReference type="GO" id="GO:0043419">
    <property type="term" value="P:urea catabolic process"/>
    <property type="evidence" value="ECO:0007669"/>
    <property type="project" value="InterPro"/>
</dbReference>
<reference evidence="2" key="1">
    <citation type="journal article" date="2019" name="Sci. Rep.">
        <title>Draft genome of Tanacetum cinerariifolium, the natural source of mosquito coil.</title>
        <authorList>
            <person name="Yamashiro T."/>
            <person name="Shiraishi A."/>
            <person name="Satake H."/>
            <person name="Nakayama K."/>
        </authorList>
    </citation>
    <scope>NUCLEOTIDE SEQUENCE</scope>
</reference>
<dbReference type="SUPFAM" id="SSF51278">
    <property type="entry name" value="Urease, beta-subunit"/>
    <property type="match status" value="1"/>
</dbReference>
<dbReference type="InterPro" id="IPR050069">
    <property type="entry name" value="Urease_subunit"/>
</dbReference>
<name>A0A699KZH5_TANCI</name>
<evidence type="ECO:0000256" key="1">
    <source>
        <dbReference type="ARBA" id="ARBA00022801"/>
    </source>
</evidence>
<dbReference type="Gene3D" id="3.30.280.10">
    <property type="entry name" value="Urease, gamma-like subunit"/>
    <property type="match status" value="1"/>
</dbReference>
<dbReference type="GO" id="GO:0016151">
    <property type="term" value="F:nickel cation binding"/>
    <property type="evidence" value="ECO:0007669"/>
    <property type="project" value="InterPro"/>
</dbReference>
<comment type="caution">
    <text evidence="2">The sequence shown here is derived from an EMBL/GenBank/DDBJ whole genome shotgun (WGS) entry which is preliminary data.</text>
</comment>
<keyword evidence="1" id="KW-0378">Hydrolase</keyword>
<dbReference type="Gene3D" id="2.10.150.10">
    <property type="entry name" value="Urease, beta subunit"/>
    <property type="match status" value="2"/>
</dbReference>
<dbReference type="InterPro" id="IPR036463">
    <property type="entry name" value="Urease_gamma_sf"/>
</dbReference>
<dbReference type="SUPFAM" id="SSF54111">
    <property type="entry name" value="Urease, gamma-subunit"/>
    <property type="match status" value="1"/>
</dbReference>
<proteinExistence type="predicted"/>
<sequence length="140" mass="15058">VEGTFPNGTKLITVHDPISSENGNLDLALPGSFLPIPSLDKFPIIEGDKIPGELILRNGHILLISGWEAIILKVNNDGDRPIQGMQKSVTLVRVGGNQVIRGGNAIADNYVNDANFKTVMESVHARGVGNSTNTSTRFRN</sequence>
<protein>
    <submittedName>
        <fullName evidence="2">Urease</fullName>
    </submittedName>
</protein>
<dbReference type="InterPro" id="IPR036461">
    <property type="entry name" value="Urease_betasu_sf"/>
</dbReference>
<dbReference type="PANTHER" id="PTHR33569">
    <property type="entry name" value="UREASE"/>
    <property type="match status" value="1"/>
</dbReference>
<dbReference type="GO" id="GO:0016787">
    <property type="term" value="F:hydrolase activity"/>
    <property type="evidence" value="ECO:0007669"/>
    <property type="project" value="UniProtKB-KW"/>
</dbReference>
<feature type="non-terminal residue" evidence="2">
    <location>
        <position position="1"/>
    </location>
</feature>
<organism evidence="2">
    <name type="scientific">Tanacetum cinerariifolium</name>
    <name type="common">Dalmatian daisy</name>
    <name type="synonym">Chrysanthemum cinerariifolium</name>
    <dbReference type="NCBI Taxonomy" id="118510"/>
    <lineage>
        <taxon>Eukaryota</taxon>
        <taxon>Viridiplantae</taxon>
        <taxon>Streptophyta</taxon>
        <taxon>Embryophyta</taxon>
        <taxon>Tracheophyta</taxon>
        <taxon>Spermatophyta</taxon>
        <taxon>Magnoliopsida</taxon>
        <taxon>eudicotyledons</taxon>
        <taxon>Gunneridae</taxon>
        <taxon>Pentapetalae</taxon>
        <taxon>asterids</taxon>
        <taxon>campanulids</taxon>
        <taxon>Asterales</taxon>
        <taxon>Asteraceae</taxon>
        <taxon>Asteroideae</taxon>
        <taxon>Anthemideae</taxon>
        <taxon>Anthemidinae</taxon>
        <taxon>Tanacetum</taxon>
    </lineage>
</organism>
<accession>A0A699KZH5</accession>
<dbReference type="PANTHER" id="PTHR33569:SF1">
    <property type="entry name" value="UREASE"/>
    <property type="match status" value="1"/>
</dbReference>